<keyword evidence="5 9" id="KW-0808">Transferase</keyword>
<evidence type="ECO:0000256" key="7">
    <source>
        <dbReference type="ARBA" id="ARBA00022737"/>
    </source>
</evidence>
<evidence type="ECO:0000256" key="3">
    <source>
        <dbReference type="ARBA" id="ARBA00015798"/>
    </source>
</evidence>
<dbReference type="InterPro" id="IPR008930">
    <property type="entry name" value="Terpenoid_cyclase/PrenylTrfase"/>
</dbReference>
<comment type="similarity">
    <text evidence="1 9">Belongs to the protein prenyltransferase subunit beta family.</text>
</comment>
<dbReference type="CDD" id="cd02893">
    <property type="entry name" value="FTase"/>
    <property type="match status" value="1"/>
</dbReference>
<evidence type="ECO:0000256" key="5">
    <source>
        <dbReference type="ARBA" id="ARBA00022679"/>
    </source>
</evidence>
<organism evidence="11">
    <name type="scientific">Entamoeba invadens</name>
    <dbReference type="NCBI Taxonomy" id="33085"/>
    <lineage>
        <taxon>Eukaryota</taxon>
        <taxon>Amoebozoa</taxon>
        <taxon>Evosea</taxon>
        <taxon>Archamoebae</taxon>
        <taxon>Mastigamoebida</taxon>
        <taxon>Entamoebidae</taxon>
        <taxon>Entamoeba</taxon>
    </lineage>
</organism>
<evidence type="ECO:0000256" key="2">
    <source>
        <dbReference type="ARBA" id="ARBA00012702"/>
    </source>
</evidence>
<evidence type="ECO:0000256" key="6">
    <source>
        <dbReference type="ARBA" id="ARBA00022723"/>
    </source>
</evidence>
<comment type="function">
    <text evidence="9">Catalyzes the transfer of a farnesyl moiety from farnesyl diphosphate to a cysteine at the fourth position from the C-terminus of several proteins. The beta subunit is responsible for peptide-binding.</text>
</comment>
<evidence type="ECO:0000256" key="1">
    <source>
        <dbReference type="ARBA" id="ARBA00010497"/>
    </source>
</evidence>
<dbReference type="GO" id="GO:0004660">
    <property type="term" value="F:protein farnesyltransferase activity"/>
    <property type="evidence" value="ECO:0007669"/>
    <property type="project" value="UniProtKB-UniRule"/>
</dbReference>
<name>S0B8K2_ENTIV</name>
<comment type="cofactor">
    <cofactor evidence="9">
        <name>Zn(2+)</name>
        <dbReference type="ChEBI" id="CHEBI:29105"/>
    </cofactor>
    <text evidence="9">Binds 1 zinc ion per subunit.</text>
</comment>
<dbReference type="SUPFAM" id="SSF48239">
    <property type="entry name" value="Terpenoid cyclases/Protein prenyltransferases"/>
    <property type="match status" value="1"/>
</dbReference>
<evidence type="ECO:0000259" key="10">
    <source>
        <dbReference type="Pfam" id="PF00432"/>
    </source>
</evidence>
<comment type="catalytic activity">
    <reaction evidence="9">
        <text>L-cysteinyl-[protein] + (2E,6E)-farnesyl diphosphate = S-(2E,6E)-farnesyl-L-cysteinyl-[protein] + diphosphate</text>
        <dbReference type="Rhea" id="RHEA:13345"/>
        <dbReference type="Rhea" id="RHEA-COMP:10131"/>
        <dbReference type="Rhea" id="RHEA-COMP:11535"/>
        <dbReference type="ChEBI" id="CHEBI:29950"/>
        <dbReference type="ChEBI" id="CHEBI:33019"/>
        <dbReference type="ChEBI" id="CHEBI:86019"/>
        <dbReference type="ChEBI" id="CHEBI:175763"/>
    </reaction>
</comment>
<dbReference type="VEuPathDB" id="AmoebaDB:EIN_056290"/>
<dbReference type="InterPro" id="IPR026872">
    <property type="entry name" value="FTB"/>
</dbReference>
<evidence type="ECO:0000313" key="11">
    <source>
        <dbReference type="EMBL" id="BAN42347.1"/>
    </source>
</evidence>
<protein>
    <recommendedName>
        <fullName evidence="3 9">Protein farnesyltransferase subunit beta</fullName>
        <shortName evidence="9">FTase-beta</shortName>
        <ecNumber evidence="2 9">2.5.1.58</ecNumber>
    </recommendedName>
</protein>
<dbReference type="AlphaFoldDB" id="S0B8K2"/>
<reference evidence="11" key="1">
    <citation type="submission" date="2012-06" db="EMBL/GenBank/DDBJ databases">
        <title>Short 5' UTR of Entamoeba genes.</title>
        <authorList>
            <person name="Hiranuka K."/>
            <person name="Kumagai M."/>
            <person name="Wakaguri H."/>
            <person name="Suzuki Y."/>
            <person name="Sugano S."/>
            <person name="Watanabe J."/>
            <person name="Makioka A."/>
        </authorList>
    </citation>
    <scope>NUCLEOTIDE SEQUENCE</scope>
    <source>
        <strain evidence="11">IP1</strain>
    </source>
</reference>
<sequence length="378" mass="42358">MMADEILPIEIDTVTSQDQRKTENSVEREKDYTRYIIKSKFLSYSFNNELHSKWLIASATHPLPSSFETLESSTTWILYWTLNSLRLLKANVTDLLPRFETALALVTAPDGVFKGSQLTRPIIAGCYSGINAMISIGTTKAYQCIDRRAIYNFLMSCKFPDGSFEMNKDGSDTDTRSSYCAMTTAIVLNILDENLLKGVAEWLLKCQTYEGGFSGNPGGEAHGGYTYCAVSALALLGRVDEIDIDKLVRWLIQRQMPVEGGFNGRINKLVDVCYTFWQAAVFGVFKKYSKKFQAIDVKPDVEKLLDYVILASQSKDGGFRDKPTKSVDLYHTNYSLSGMSAVLYATNHKMKDQIGQVEPAMGVDLALFKQACDYFKSI</sequence>
<keyword evidence="6 9" id="KW-0479">Metal-binding</keyword>
<keyword evidence="4 9" id="KW-0637">Prenyltransferase</keyword>
<feature type="domain" description="Prenyltransferase alpha-alpha toroid" evidence="10">
    <location>
        <begin position="46"/>
        <end position="361"/>
    </location>
</feature>
<dbReference type="GO" id="GO:0005965">
    <property type="term" value="C:protein farnesyltransferase complex"/>
    <property type="evidence" value="ECO:0007669"/>
    <property type="project" value="UniProtKB-UniRule"/>
</dbReference>
<dbReference type="EMBL" id="AK423967">
    <property type="protein sequence ID" value="BAN42347.1"/>
    <property type="molecule type" value="mRNA"/>
</dbReference>
<dbReference type="InterPro" id="IPR045089">
    <property type="entry name" value="PGGT1B-like"/>
</dbReference>
<evidence type="ECO:0000256" key="8">
    <source>
        <dbReference type="ARBA" id="ARBA00022833"/>
    </source>
</evidence>
<evidence type="ECO:0000256" key="9">
    <source>
        <dbReference type="RuleBase" id="RU365056"/>
    </source>
</evidence>
<keyword evidence="7" id="KW-0677">Repeat</keyword>
<dbReference type="EC" id="2.5.1.58" evidence="2 9"/>
<proteinExistence type="evidence at transcript level"/>
<dbReference type="PANTHER" id="PTHR11774:SF6">
    <property type="entry name" value="PROTEIN FARNESYLTRANSFERASE SUBUNIT BETA"/>
    <property type="match status" value="1"/>
</dbReference>
<accession>S0B8K2</accession>
<dbReference type="GO" id="GO:0097354">
    <property type="term" value="P:prenylation"/>
    <property type="evidence" value="ECO:0007669"/>
    <property type="project" value="UniProtKB-UniRule"/>
</dbReference>
<dbReference type="Gene3D" id="1.50.10.20">
    <property type="match status" value="1"/>
</dbReference>
<dbReference type="GO" id="GO:0008270">
    <property type="term" value="F:zinc ion binding"/>
    <property type="evidence" value="ECO:0007669"/>
    <property type="project" value="UniProtKB-UniRule"/>
</dbReference>
<evidence type="ECO:0000256" key="4">
    <source>
        <dbReference type="ARBA" id="ARBA00022602"/>
    </source>
</evidence>
<keyword evidence="8 9" id="KW-0862">Zinc</keyword>
<dbReference type="Pfam" id="PF00432">
    <property type="entry name" value="Prenyltrans"/>
    <property type="match status" value="1"/>
</dbReference>
<dbReference type="PANTHER" id="PTHR11774">
    <property type="entry name" value="GERANYLGERANYL TRANSFERASE TYPE BETA SUBUNIT"/>
    <property type="match status" value="1"/>
</dbReference>
<dbReference type="InterPro" id="IPR001330">
    <property type="entry name" value="Prenyltrans"/>
</dbReference>
<comment type="subunit">
    <text evidence="9">Heterodimer of an alpha and a beta subunit.</text>
</comment>